<keyword evidence="2" id="KW-1185">Reference proteome</keyword>
<reference evidence="1 2" key="1">
    <citation type="submission" date="2008-11" db="EMBL/GenBank/DDBJ databases">
        <title>Draft genome sequence of Eubacterium biforme (DSM 3989).</title>
        <authorList>
            <person name="Sudarsanam P."/>
            <person name="Ley R."/>
            <person name="Guruge J."/>
            <person name="Turnbaugh P.J."/>
            <person name="Mahowald M."/>
            <person name="Liep D."/>
            <person name="Gordon J."/>
        </authorList>
    </citation>
    <scope>NUCLEOTIDE SEQUENCE [LARGE SCALE GENOMIC DNA]</scope>
    <source>
        <strain evidence="1 2">DSM 3989</strain>
    </source>
</reference>
<protein>
    <submittedName>
        <fullName evidence="1">Uncharacterized protein</fullName>
    </submittedName>
</protein>
<comment type="caution">
    <text evidence="1">The sequence shown here is derived from an EMBL/GenBank/DDBJ whole genome shotgun (WGS) entry which is preliminary data.</text>
</comment>
<organism evidence="1 2">
    <name type="scientific">Holdemanella biformis DSM 3989</name>
    <dbReference type="NCBI Taxonomy" id="518637"/>
    <lineage>
        <taxon>Bacteria</taxon>
        <taxon>Bacillati</taxon>
        <taxon>Bacillota</taxon>
        <taxon>Erysipelotrichia</taxon>
        <taxon>Erysipelotrichales</taxon>
        <taxon>Erysipelotrichaceae</taxon>
        <taxon>Holdemanella</taxon>
    </lineage>
</organism>
<dbReference type="AlphaFoldDB" id="B7C927"/>
<sequence length="49" mass="5461">MAIKEDKSFTRTQIGYRSLLQEKGHGVSVSTARCLSNVLNCFIQLSKSD</sequence>
<dbReference type="EMBL" id="ABYT01000046">
    <property type="protein sequence ID" value="EEC90731.1"/>
    <property type="molecule type" value="Genomic_DNA"/>
</dbReference>
<dbReference type="Proteomes" id="UP000004315">
    <property type="component" value="Unassembled WGS sequence"/>
</dbReference>
<dbReference type="eggNOG" id="ENOG5032ZXZ">
    <property type="taxonomic scope" value="Bacteria"/>
</dbReference>
<accession>B7C927</accession>
<name>B7C927_9FIRM</name>
<evidence type="ECO:0000313" key="1">
    <source>
        <dbReference type="EMBL" id="EEC90731.1"/>
    </source>
</evidence>
<evidence type="ECO:0000313" key="2">
    <source>
        <dbReference type="Proteomes" id="UP000004315"/>
    </source>
</evidence>
<gene>
    <name evidence="1" type="ORF">EUBIFOR_00684</name>
</gene>
<proteinExistence type="predicted"/>
<dbReference type="HOGENOM" id="CLU_196769_0_0_9"/>